<dbReference type="EMBL" id="CACVKT020000566">
    <property type="protein sequence ID" value="CAC5360431.1"/>
    <property type="molecule type" value="Genomic_DNA"/>
</dbReference>
<dbReference type="SMART" id="SM00476">
    <property type="entry name" value="DNaseIc"/>
    <property type="match status" value="1"/>
</dbReference>
<keyword evidence="14" id="KW-0175">Coiled coil</keyword>
<dbReference type="GO" id="GO:0007155">
    <property type="term" value="P:cell adhesion"/>
    <property type="evidence" value="ECO:0007669"/>
    <property type="project" value="UniProtKB-KW"/>
</dbReference>
<dbReference type="OrthoDB" id="6250593at2759"/>
<evidence type="ECO:0000256" key="7">
    <source>
        <dbReference type="ARBA" id="ARBA00022722"/>
    </source>
</evidence>
<evidence type="ECO:0000256" key="1">
    <source>
        <dbReference type="ARBA" id="ARBA00004141"/>
    </source>
</evidence>
<evidence type="ECO:0000256" key="9">
    <source>
        <dbReference type="ARBA" id="ARBA00022801"/>
    </source>
</evidence>
<evidence type="ECO:0000256" key="2">
    <source>
        <dbReference type="ARBA" id="ARBA00007359"/>
    </source>
</evidence>
<feature type="transmembrane region" description="Helical" evidence="16">
    <location>
        <begin position="1161"/>
        <end position="1179"/>
    </location>
</feature>
<evidence type="ECO:0000256" key="10">
    <source>
        <dbReference type="ARBA" id="ARBA00022889"/>
    </source>
</evidence>
<feature type="transmembrane region" description="Helical" evidence="16">
    <location>
        <begin position="749"/>
        <end position="770"/>
    </location>
</feature>
<dbReference type="PROSITE" id="PS51720">
    <property type="entry name" value="G_AIG1"/>
    <property type="match status" value="1"/>
</dbReference>
<dbReference type="PANTHER" id="PTHR11371:SF31">
    <property type="entry name" value="EXTRACELLULAR NUCLEASE"/>
    <property type="match status" value="1"/>
</dbReference>
<evidence type="ECO:0000256" key="13">
    <source>
        <dbReference type="PROSITE-ProRule" id="PRU00192"/>
    </source>
</evidence>
<dbReference type="InterPro" id="IPR036028">
    <property type="entry name" value="SH3-like_dom_sf"/>
</dbReference>
<dbReference type="PROSITE" id="PS50002">
    <property type="entry name" value="SH3"/>
    <property type="match status" value="2"/>
</dbReference>
<gene>
    <name evidence="19" type="ORF">MCOR_2919</name>
</gene>
<evidence type="ECO:0000259" key="17">
    <source>
        <dbReference type="PROSITE" id="PS50002"/>
    </source>
</evidence>
<evidence type="ECO:0000256" key="11">
    <source>
        <dbReference type="ARBA" id="ARBA00022989"/>
    </source>
</evidence>
<dbReference type="Proteomes" id="UP000507470">
    <property type="component" value="Unassembled WGS sequence"/>
</dbReference>
<evidence type="ECO:0000256" key="4">
    <source>
        <dbReference type="ARBA" id="ARBA00008535"/>
    </source>
</evidence>
<comment type="similarity">
    <text evidence="4">Belongs to the TRAFAC class TrmE-Era-EngA-EngB-Septin-like GTPase superfamily. AIG1/Toc34/Toc159-like paraseptin GTPase family. IAN subfamily.</text>
</comment>
<dbReference type="GO" id="GO:0016020">
    <property type="term" value="C:membrane"/>
    <property type="evidence" value="ECO:0007669"/>
    <property type="project" value="UniProtKB-SubCell"/>
</dbReference>
<comment type="similarity">
    <text evidence="2">Belongs to the DNase I family.</text>
</comment>
<feature type="domain" description="SH3" evidence="17">
    <location>
        <begin position="182"/>
        <end position="241"/>
    </location>
</feature>
<feature type="domain" description="AIG1-type G" evidence="18">
    <location>
        <begin position="345"/>
        <end position="549"/>
    </location>
</feature>
<dbReference type="GO" id="GO:0005634">
    <property type="term" value="C:nucleus"/>
    <property type="evidence" value="ECO:0007669"/>
    <property type="project" value="TreeGrafter"/>
</dbReference>
<name>A0A6J8A3B7_MYTCO</name>
<dbReference type="InterPro" id="IPR001452">
    <property type="entry name" value="SH3_domain"/>
</dbReference>
<dbReference type="CDD" id="cd10282">
    <property type="entry name" value="DNase1"/>
    <property type="match status" value="1"/>
</dbReference>
<feature type="transmembrane region" description="Helical" evidence="16">
    <location>
        <begin position="1086"/>
        <end position="1109"/>
    </location>
</feature>
<dbReference type="CDD" id="cd01852">
    <property type="entry name" value="AIG1"/>
    <property type="match status" value="1"/>
</dbReference>
<evidence type="ECO:0000256" key="5">
    <source>
        <dbReference type="ARBA" id="ARBA00022443"/>
    </source>
</evidence>
<dbReference type="Pfam" id="PF14604">
    <property type="entry name" value="SH3_9"/>
    <property type="match status" value="1"/>
</dbReference>
<evidence type="ECO:0000259" key="18">
    <source>
        <dbReference type="PROSITE" id="PS51720"/>
    </source>
</evidence>
<dbReference type="Pfam" id="PF04548">
    <property type="entry name" value="AIG1"/>
    <property type="match status" value="1"/>
</dbReference>
<dbReference type="Gene3D" id="3.60.10.10">
    <property type="entry name" value="Endonuclease/exonuclease/phosphatase"/>
    <property type="match status" value="1"/>
</dbReference>
<keyword evidence="10" id="KW-0130">Cell adhesion</keyword>
<protein>
    <submittedName>
        <fullName evidence="19">DNASE1L</fullName>
        <ecNumber evidence="19">3.1.21.-</ecNumber>
    </submittedName>
</protein>
<dbReference type="PANTHER" id="PTHR11371">
    <property type="entry name" value="DEOXYRIBONUCLEASE"/>
    <property type="match status" value="1"/>
</dbReference>
<feature type="compositionally biased region" description="Basic and acidic residues" evidence="15">
    <location>
        <begin position="315"/>
        <end position="324"/>
    </location>
</feature>
<keyword evidence="11 16" id="KW-1133">Transmembrane helix</keyword>
<dbReference type="FunFam" id="3.40.50.300:FF:000366">
    <property type="entry name" value="GTPase, IMAP family member 2"/>
    <property type="match status" value="1"/>
</dbReference>
<feature type="coiled-coil region" evidence="14">
    <location>
        <begin position="592"/>
        <end position="697"/>
    </location>
</feature>
<keyword evidence="6 16" id="KW-0812">Transmembrane</keyword>
<evidence type="ECO:0000256" key="6">
    <source>
        <dbReference type="ARBA" id="ARBA00022692"/>
    </source>
</evidence>
<dbReference type="CDD" id="cd00174">
    <property type="entry name" value="SH3"/>
    <property type="match status" value="2"/>
</dbReference>
<keyword evidence="12 16" id="KW-0472">Membrane</keyword>
<keyword evidence="7" id="KW-0540">Nuclease</keyword>
<dbReference type="GO" id="GO:0005525">
    <property type="term" value="F:GTP binding"/>
    <property type="evidence" value="ECO:0007669"/>
    <property type="project" value="InterPro"/>
</dbReference>
<dbReference type="SUPFAM" id="SSF52540">
    <property type="entry name" value="P-loop containing nucleoside triphosphate hydrolases"/>
    <property type="match status" value="1"/>
</dbReference>
<dbReference type="InterPro" id="IPR016202">
    <property type="entry name" value="DNase_I"/>
</dbReference>
<reference evidence="19 20" key="1">
    <citation type="submission" date="2020-06" db="EMBL/GenBank/DDBJ databases">
        <authorList>
            <person name="Li R."/>
            <person name="Bekaert M."/>
        </authorList>
    </citation>
    <scope>NUCLEOTIDE SEQUENCE [LARGE SCALE GENOMIC DNA]</scope>
    <source>
        <strain evidence="20">wild</strain>
    </source>
</reference>
<evidence type="ECO:0000313" key="20">
    <source>
        <dbReference type="Proteomes" id="UP000507470"/>
    </source>
</evidence>
<dbReference type="EC" id="3.1.21.-" evidence="19"/>
<dbReference type="AlphaFoldDB" id="A0A6J8A3B7"/>
<evidence type="ECO:0000313" key="19">
    <source>
        <dbReference type="EMBL" id="CAC5360431.1"/>
    </source>
</evidence>
<sequence length="1185" mass="134562">MGEDLHTSKQKINKEIICLFGNIKDDYYINTIIILVTDNFNSGHKFKDKSDCYENVELKDSFVEALNDFYERSEEELTIRTGDIITLLKDKGDGYMKGGLGVCEGFFPSSYVKPYEKTKQDKRLRIIKRIVVDTSISDMLDLEVGCEVGLINKASDWYWVEYREKEGWIPVNSADFISNRSRQVQYVEAQYDNIIDGDDILKFAKGDIITVTDTRSDGFMDGRIGILEGKFPANLVKPFENNPERSLLVVAAPKCYVDDVLKVPIGNIVTLKNKYAEYYWVEFEGNEGWIQVGCVDFVTSDEDSPPPLPPRGNHKRVEMQKKQDVGPPLSTEPSKDRQGSEIDDGAEIRIILLGKTGSGKSATGNSILGGSYFNSYVCGNSITKICEKFDGICNGKQVVVIDTPGLFDTTLSHDAISRELIRCAHLSLPGPHVFLIVLQITRFTKEETEALEQLFKMFGSSMGDYSLVVFTRSEELEREGKSIKSFIEKSGSPLIDFVGKCKNRYIGINNIATGSNKVDMVTKMVKAINDIVNDNNGGHFTNKIIDEAREVHAALSKTKVIQDSGVSLPNQSLFEEVSVECNSVETDLNELIDKYERKILSNEEFKKNLQEQTKKDVENIDLQLENKNKEVKDITDDLNNVKNQRRALEQQKSEVKNKTKIDIRENDLKLKQLHKIKRKLAMQKYNLQRKKMELRQNLSKESDSLQTMMKTNENGCLYCKSRGGANSFLVFKLSGKSLSSSTMDLVKTIALALLILVEGSCSFTIGAFNIQIFGEKKVENVEVMENIVKILQRYDIVLIQEIRDRWETSIELLHFELNKASNDMYDKIVSERLGTGQVKEQYAFFYRNSDISVVSEYVYNGTNNIFERPPYIAKFRAENTVISEFVLVGIHAKPAMAIEEISALEIVTYDIISEMKTDDILILGDLNADCKYAPKYKLDLTQIGRKKEFHWLISSGTKTAVATDCAYDRFIVYGEKLRSTILEGSNGVFYFDKEYGLSNEQTKDISDHYPIELQLKTIQKDPLRTELNKTKARMTRNQIEDKTRTAYGQTYKTGSQVSLTSALLWSNVTLMNTLLMKKGCWTHIPCLLGCVLVSTSIVLQITTGMLLIIQNNWEKANAKEKNDIEMKKEKDEDRFDVLGCDNDITKREKNLKKNESSTEKLNITIMIFSFLIAVINIFINGMEMK</sequence>
<organism evidence="19 20">
    <name type="scientific">Mytilus coruscus</name>
    <name type="common">Sea mussel</name>
    <dbReference type="NCBI Taxonomy" id="42192"/>
    <lineage>
        <taxon>Eukaryota</taxon>
        <taxon>Metazoa</taxon>
        <taxon>Spiralia</taxon>
        <taxon>Lophotrochozoa</taxon>
        <taxon>Mollusca</taxon>
        <taxon>Bivalvia</taxon>
        <taxon>Autobranchia</taxon>
        <taxon>Pteriomorphia</taxon>
        <taxon>Mytilida</taxon>
        <taxon>Mytiloidea</taxon>
        <taxon>Mytilidae</taxon>
        <taxon>Mytilinae</taxon>
        <taxon>Mytilus</taxon>
    </lineage>
</organism>
<dbReference type="SUPFAM" id="SSF56219">
    <property type="entry name" value="DNase I-like"/>
    <property type="match status" value="1"/>
</dbReference>
<dbReference type="InterPro" id="IPR006703">
    <property type="entry name" value="G_AIG1"/>
</dbReference>
<keyword evidence="5 13" id="KW-0728">SH3 domain</keyword>
<feature type="domain" description="SH3" evidence="17">
    <location>
        <begin position="58"/>
        <end position="117"/>
    </location>
</feature>
<evidence type="ECO:0000256" key="14">
    <source>
        <dbReference type="SAM" id="Coils"/>
    </source>
</evidence>
<evidence type="ECO:0000256" key="16">
    <source>
        <dbReference type="SAM" id="Phobius"/>
    </source>
</evidence>
<dbReference type="GO" id="GO:0003677">
    <property type="term" value="F:DNA binding"/>
    <property type="evidence" value="ECO:0007669"/>
    <property type="project" value="TreeGrafter"/>
</dbReference>
<dbReference type="Gene3D" id="2.30.30.40">
    <property type="entry name" value="SH3 Domains"/>
    <property type="match status" value="2"/>
</dbReference>
<dbReference type="InterPro" id="IPR005135">
    <property type="entry name" value="Endo/exonuclease/phosphatase"/>
</dbReference>
<dbReference type="Pfam" id="PF03372">
    <property type="entry name" value="Exo_endo_phos"/>
    <property type="match status" value="1"/>
</dbReference>
<dbReference type="GO" id="GO:0006308">
    <property type="term" value="P:DNA catabolic process"/>
    <property type="evidence" value="ECO:0007669"/>
    <property type="project" value="InterPro"/>
</dbReference>
<dbReference type="GO" id="GO:0004530">
    <property type="term" value="F:deoxyribonuclease I activity"/>
    <property type="evidence" value="ECO:0007669"/>
    <property type="project" value="TreeGrafter"/>
</dbReference>
<dbReference type="Pfam" id="PF04923">
    <property type="entry name" value="Ninjurin"/>
    <property type="match status" value="1"/>
</dbReference>
<keyword evidence="20" id="KW-1185">Reference proteome</keyword>
<dbReference type="Gene3D" id="3.40.50.300">
    <property type="entry name" value="P-loop containing nucleotide triphosphate hydrolases"/>
    <property type="match status" value="1"/>
</dbReference>
<comment type="similarity">
    <text evidence="3">Belongs to the ninjurin family.</text>
</comment>
<evidence type="ECO:0000256" key="8">
    <source>
        <dbReference type="ARBA" id="ARBA00022741"/>
    </source>
</evidence>
<dbReference type="SUPFAM" id="SSF50044">
    <property type="entry name" value="SH3-domain"/>
    <property type="match status" value="3"/>
</dbReference>
<evidence type="ECO:0000256" key="12">
    <source>
        <dbReference type="ARBA" id="ARBA00023136"/>
    </source>
</evidence>
<dbReference type="InterPro" id="IPR036691">
    <property type="entry name" value="Endo/exonu/phosph_ase_sf"/>
</dbReference>
<dbReference type="InterPro" id="IPR027417">
    <property type="entry name" value="P-loop_NTPase"/>
</dbReference>
<dbReference type="InterPro" id="IPR007007">
    <property type="entry name" value="Ninjurin"/>
</dbReference>
<comment type="subcellular location">
    <subcellularLocation>
        <location evidence="1">Membrane</location>
        <topology evidence="1">Multi-pass membrane protein</topology>
    </subcellularLocation>
</comment>
<accession>A0A6J8A3B7</accession>
<evidence type="ECO:0000256" key="3">
    <source>
        <dbReference type="ARBA" id="ARBA00008141"/>
    </source>
</evidence>
<dbReference type="GO" id="GO:0042246">
    <property type="term" value="P:tissue regeneration"/>
    <property type="evidence" value="ECO:0007669"/>
    <property type="project" value="InterPro"/>
</dbReference>
<proteinExistence type="inferred from homology"/>
<keyword evidence="9 19" id="KW-0378">Hydrolase</keyword>
<dbReference type="PRINTS" id="PR00130">
    <property type="entry name" value="DNASEI"/>
</dbReference>
<dbReference type="SMART" id="SM00326">
    <property type="entry name" value="SH3"/>
    <property type="match status" value="3"/>
</dbReference>
<feature type="region of interest" description="Disordered" evidence="15">
    <location>
        <begin position="301"/>
        <end position="341"/>
    </location>
</feature>
<evidence type="ECO:0000256" key="15">
    <source>
        <dbReference type="SAM" id="MobiDB-lite"/>
    </source>
</evidence>
<keyword evidence="8" id="KW-0547">Nucleotide-binding</keyword>